<dbReference type="CDD" id="cd01949">
    <property type="entry name" value="GGDEF"/>
    <property type="match status" value="1"/>
</dbReference>
<dbReference type="SUPFAM" id="SSF55073">
    <property type="entry name" value="Nucleotide cyclase"/>
    <property type="match status" value="1"/>
</dbReference>
<reference evidence="5 6" key="1">
    <citation type="submission" date="2018-01" db="EMBL/GenBank/DDBJ databases">
        <title>Draft genome sequence of Paucibacter aquatile CR182 isolated from freshwater of the Nakdong River.</title>
        <authorList>
            <person name="Choi A."/>
            <person name="Chung E.J."/>
        </authorList>
    </citation>
    <scope>NUCLEOTIDE SEQUENCE [LARGE SCALE GENOMIC DNA]</scope>
    <source>
        <strain evidence="5 6">CR182</strain>
    </source>
</reference>
<dbReference type="Pfam" id="PF00990">
    <property type="entry name" value="GGDEF"/>
    <property type="match status" value="1"/>
</dbReference>
<dbReference type="GO" id="GO:0005886">
    <property type="term" value="C:plasma membrane"/>
    <property type="evidence" value="ECO:0007669"/>
    <property type="project" value="TreeGrafter"/>
</dbReference>
<dbReference type="CDD" id="cd18773">
    <property type="entry name" value="PDC1_HK_sensor"/>
    <property type="match status" value="1"/>
</dbReference>
<evidence type="ECO:0000313" key="5">
    <source>
        <dbReference type="EMBL" id="PND39248.1"/>
    </source>
</evidence>
<protein>
    <recommendedName>
        <fullName evidence="1">diguanylate cyclase</fullName>
        <ecNumber evidence="1">2.7.7.65</ecNumber>
    </recommendedName>
</protein>
<dbReference type="InterPro" id="IPR050469">
    <property type="entry name" value="Diguanylate_Cyclase"/>
</dbReference>
<keyword evidence="6" id="KW-1185">Reference proteome</keyword>
<dbReference type="InterPro" id="IPR029151">
    <property type="entry name" value="Sensor-like_sf"/>
</dbReference>
<dbReference type="PANTHER" id="PTHR45138:SF9">
    <property type="entry name" value="DIGUANYLATE CYCLASE DGCM-RELATED"/>
    <property type="match status" value="1"/>
</dbReference>
<evidence type="ECO:0000256" key="3">
    <source>
        <dbReference type="SAM" id="MobiDB-lite"/>
    </source>
</evidence>
<dbReference type="GO" id="GO:1902201">
    <property type="term" value="P:negative regulation of bacterial-type flagellum-dependent cell motility"/>
    <property type="evidence" value="ECO:0007669"/>
    <property type="project" value="TreeGrafter"/>
</dbReference>
<dbReference type="Gene3D" id="3.30.70.270">
    <property type="match status" value="1"/>
</dbReference>
<dbReference type="Pfam" id="PF22673">
    <property type="entry name" value="MCP-like_PDC_1"/>
    <property type="match status" value="1"/>
</dbReference>
<dbReference type="InterPro" id="IPR000160">
    <property type="entry name" value="GGDEF_dom"/>
</dbReference>
<feature type="domain" description="GGDEF" evidence="4">
    <location>
        <begin position="411"/>
        <end position="547"/>
    </location>
</feature>
<dbReference type="SMART" id="SM00267">
    <property type="entry name" value="GGDEF"/>
    <property type="match status" value="1"/>
</dbReference>
<dbReference type="GO" id="GO:0052621">
    <property type="term" value="F:diguanylate cyclase activity"/>
    <property type="evidence" value="ECO:0007669"/>
    <property type="project" value="UniProtKB-EC"/>
</dbReference>
<dbReference type="EC" id="2.7.7.65" evidence="1"/>
<evidence type="ECO:0000256" key="1">
    <source>
        <dbReference type="ARBA" id="ARBA00012528"/>
    </source>
</evidence>
<dbReference type="InterPro" id="IPR029787">
    <property type="entry name" value="Nucleotide_cyclase"/>
</dbReference>
<dbReference type="PROSITE" id="PS50887">
    <property type="entry name" value="GGDEF"/>
    <property type="match status" value="1"/>
</dbReference>
<name>A0A2N8L0L1_9BURK</name>
<dbReference type="InterPro" id="IPR043128">
    <property type="entry name" value="Rev_trsase/Diguanyl_cyclase"/>
</dbReference>
<dbReference type="FunFam" id="3.30.70.270:FF:000001">
    <property type="entry name" value="Diguanylate cyclase domain protein"/>
    <property type="match status" value="1"/>
</dbReference>
<evidence type="ECO:0000313" key="6">
    <source>
        <dbReference type="Proteomes" id="UP000235916"/>
    </source>
</evidence>
<dbReference type="NCBIfam" id="TIGR00254">
    <property type="entry name" value="GGDEF"/>
    <property type="match status" value="1"/>
</dbReference>
<evidence type="ECO:0000256" key="2">
    <source>
        <dbReference type="ARBA" id="ARBA00034247"/>
    </source>
</evidence>
<dbReference type="SUPFAM" id="SSF103190">
    <property type="entry name" value="Sensory domain-like"/>
    <property type="match status" value="1"/>
</dbReference>
<proteinExistence type="predicted"/>
<accession>A0A2N8L0L1</accession>
<comment type="catalytic activity">
    <reaction evidence="2">
        <text>2 GTP = 3',3'-c-di-GMP + 2 diphosphate</text>
        <dbReference type="Rhea" id="RHEA:24898"/>
        <dbReference type="ChEBI" id="CHEBI:33019"/>
        <dbReference type="ChEBI" id="CHEBI:37565"/>
        <dbReference type="ChEBI" id="CHEBI:58805"/>
        <dbReference type="EC" id="2.7.7.65"/>
    </reaction>
</comment>
<dbReference type="GO" id="GO:0043709">
    <property type="term" value="P:cell adhesion involved in single-species biofilm formation"/>
    <property type="evidence" value="ECO:0007669"/>
    <property type="project" value="TreeGrafter"/>
</dbReference>
<dbReference type="AlphaFoldDB" id="A0A2N8L0L1"/>
<dbReference type="PANTHER" id="PTHR45138">
    <property type="entry name" value="REGULATORY COMPONENTS OF SENSORY TRANSDUCTION SYSTEM"/>
    <property type="match status" value="1"/>
</dbReference>
<sequence>MLQALPLRLATMPESSPSSSSSSSAATSKPAPAPPSPLSSRQRRDRAVLLGLSLCLLLAAWGSVLRVREGMAQAQEQTRRSGLQLAEALDHELDIHVYNLLAMKYLAERFFSGRIRGAENPVIRLHARDGGQAYESRLPPQFGDPASLGRVTGFGPLPALDDPVAEELTMAVGLTPLMRAIRERSPDVPWVQYTSARHFMFVFPAKGAETFQFRPELLGREYFANARPEANPERRPFWSQPYLDAGDREAIVTVTQPIDQNGQFRGSVSIDVRVSSLQRGLAATPLPYAHVHLVDARGRSIVAVAPAPGQEDDSELRPHIRLRLPLKSAPWALELHLSEDDLLRSSLHSSAGHLATVLVLALSLGFVFTLTRKNRQIEALAQHDGLTGLYNRRHFDTLAPQQWALAQRQGWALGLALIDIDHFKKYNDHYGHAEGDQALRAVAQALQAALRRSSDLLFRVGGEEFAVLLMLTEGQALEPVLAQLNAAVRDLHRPHLASPSGQLSISIGATVLGRPTWLDLGAAYRRADEALYEAKAGGRDQMVLRMPPEPPADVG</sequence>
<organism evidence="5 6">
    <name type="scientific">Kinneretia aquatilis</name>
    <dbReference type="NCBI Taxonomy" id="2070761"/>
    <lineage>
        <taxon>Bacteria</taxon>
        <taxon>Pseudomonadati</taxon>
        <taxon>Pseudomonadota</taxon>
        <taxon>Betaproteobacteria</taxon>
        <taxon>Burkholderiales</taxon>
        <taxon>Sphaerotilaceae</taxon>
        <taxon>Roseateles</taxon>
    </lineage>
</organism>
<comment type="caution">
    <text evidence="5">The sequence shown here is derived from an EMBL/GenBank/DDBJ whole genome shotgun (WGS) entry which is preliminary data.</text>
</comment>
<dbReference type="Proteomes" id="UP000235916">
    <property type="component" value="Unassembled WGS sequence"/>
</dbReference>
<dbReference type="EMBL" id="POSP01000003">
    <property type="protein sequence ID" value="PND39248.1"/>
    <property type="molecule type" value="Genomic_DNA"/>
</dbReference>
<feature type="region of interest" description="Disordered" evidence="3">
    <location>
        <begin position="9"/>
        <end position="42"/>
    </location>
</feature>
<evidence type="ECO:0000259" key="4">
    <source>
        <dbReference type="PROSITE" id="PS50887"/>
    </source>
</evidence>
<gene>
    <name evidence="5" type="ORF">C1O66_18085</name>
</gene>
<dbReference type="Gene3D" id="3.30.450.20">
    <property type="entry name" value="PAS domain"/>
    <property type="match status" value="1"/>
</dbReference>
<feature type="compositionally biased region" description="Low complexity" evidence="3">
    <location>
        <begin position="13"/>
        <end position="30"/>
    </location>
</feature>